<evidence type="ECO:0000313" key="3">
    <source>
        <dbReference type="EMBL" id="MXP47833.1"/>
    </source>
</evidence>
<evidence type="ECO:0008006" key="5">
    <source>
        <dbReference type="Google" id="ProtNLM"/>
    </source>
</evidence>
<keyword evidence="2" id="KW-0732">Signal</keyword>
<evidence type="ECO:0000313" key="4">
    <source>
        <dbReference type="Proteomes" id="UP000471435"/>
    </source>
</evidence>
<feature type="region of interest" description="Disordered" evidence="1">
    <location>
        <begin position="28"/>
        <end position="61"/>
    </location>
</feature>
<proteinExistence type="predicted"/>
<sequence length="148" mass="15290">MPRSFRACLTIALIPLLGACAATAIPPATSGSSNSANRPGVRSAPPPQVAPAPSTGSFRAPRVMNNRGLESVIGANSAGLERQFGPARLNVIEGDVRKLQFGGEACVLDVYLYPLSPGAEPTATYVDARRASDGLDVDRSACAAALKR</sequence>
<keyword evidence="4" id="KW-1185">Reference proteome</keyword>
<evidence type="ECO:0000256" key="1">
    <source>
        <dbReference type="SAM" id="MobiDB-lite"/>
    </source>
</evidence>
<dbReference type="Proteomes" id="UP000471435">
    <property type="component" value="Unassembled WGS sequence"/>
</dbReference>
<organism evidence="3 4">
    <name type="scientific">Pontixanthobacter luteolus</name>
    <dbReference type="NCBI Taxonomy" id="295089"/>
    <lineage>
        <taxon>Bacteria</taxon>
        <taxon>Pseudomonadati</taxon>
        <taxon>Pseudomonadota</taxon>
        <taxon>Alphaproteobacteria</taxon>
        <taxon>Sphingomonadales</taxon>
        <taxon>Erythrobacteraceae</taxon>
        <taxon>Pontixanthobacter</taxon>
    </lineage>
</organism>
<dbReference type="RefSeq" id="WP_160731083.1">
    <property type="nucleotide sequence ID" value="NZ_WTYP01000002.1"/>
</dbReference>
<reference evidence="3 4" key="1">
    <citation type="submission" date="2019-12" db="EMBL/GenBank/DDBJ databases">
        <title>Genomic-based taxomic classification of the family Erythrobacteraceae.</title>
        <authorList>
            <person name="Xu L."/>
        </authorList>
    </citation>
    <scope>NUCLEOTIDE SEQUENCE [LARGE SCALE GENOMIC DNA]</scope>
    <source>
        <strain evidence="3 4">SW-109</strain>
    </source>
</reference>
<feature type="signal peptide" evidence="2">
    <location>
        <begin position="1"/>
        <end position="24"/>
    </location>
</feature>
<dbReference type="EMBL" id="WTYP01000002">
    <property type="protein sequence ID" value="MXP47833.1"/>
    <property type="molecule type" value="Genomic_DNA"/>
</dbReference>
<dbReference type="AlphaFoldDB" id="A0A6I4V1I8"/>
<evidence type="ECO:0000256" key="2">
    <source>
        <dbReference type="SAM" id="SignalP"/>
    </source>
</evidence>
<dbReference type="OrthoDB" id="8482143at2"/>
<gene>
    <name evidence="3" type="ORF">GRI43_10610</name>
</gene>
<comment type="caution">
    <text evidence="3">The sequence shown here is derived from an EMBL/GenBank/DDBJ whole genome shotgun (WGS) entry which is preliminary data.</text>
</comment>
<protein>
    <recommendedName>
        <fullName evidence="5">Secreted protein</fullName>
    </recommendedName>
</protein>
<feature type="chain" id="PRO_5026232139" description="Secreted protein" evidence="2">
    <location>
        <begin position="25"/>
        <end position="148"/>
    </location>
</feature>
<dbReference type="PROSITE" id="PS51257">
    <property type="entry name" value="PROKAR_LIPOPROTEIN"/>
    <property type="match status" value="1"/>
</dbReference>
<name>A0A6I4V1I8_9SPHN</name>
<accession>A0A6I4V1I8</accession>